<protein>
    <recommendedName>
        <fullName evidence="3">Lipoprotein</fullName>
    </recommendedName>
</protein>
<evidence type="ECO:0000313" key="2">
    <source>
        <dbReference type="Proteomes" id="UP000252995"/>
    </source>
</evidence>
<organism evidence="1 2">
    <name type="scientific">Marinobacter pelagius</name>
    <dbReference type="NCBI Taxonomy" id="379482"/>
    <lineage>
        <taxon>Bacteria</taxon>
        <taxon>Pseudomonadati</taxon>
        <taxon>Pseudomonadota</taxon>
        <taxon>Gammaproteobacteria</taxon>
        <taxon>Pseudomonadales</taxon>
        <taxon>Marinobacteraceae</taxon>
        <taxon>Marinobacter</taxon>
    </lineage>
</organism>
<dbReference type="PROSITE" id="PS51257">
    <property type="entry name" value="PROKAR_LIPOPROTEIN"/>
    <property type="match status" value="1"/>
</dbReference>
<reference evidence="1 2" key="1">
    <citation type="submission" date="2018-06" db="EMBL/GenBank/DDBJ databases">
        <title>Freshwater and sediment microbial communities from various areas in North America, analyzing microbe dynamics in response to fracking.</title>
        <authorList>
            <person name="Lamendella R."/>
        </authorList>
    </citation>
    <scope>NUCLEOTIDE SEQUENCE [LARGE SCALE GENOMIC DNA]</scope>
    <source>
        <strain evidence="1 2">114J</strain>
    </source>
</reference>
<accession>A0A366GZB3</accession>
<gene>
    <name evidence="1" type="ORF">DET50_101104</name>
</gene>
<dbReference type="EMBL" id="QNRO01000001">
    <property type="protein sequence ID" value="RBP33764.1"/>
    <property type="molecule type" value="Genomic_DNA"/>
</dbReference>
<proteinExistence type="predicted"/>
<dbReference type="STRING" id="379482.SAMN04487961_2890"/>
<evidence type="ECO:0000313" key="1">
    <source>
        <dbReference type="EMBL" id="RBP33764.1"/>
    </source>
</evidence>
<dbReference type="OrthoDB" id="5713052at2"/>
<dbReference type="RefSeq" id="WP_113860954.1">
    <property type="nucleotide sequence ID" value="NZ_QNRO01000001.1"/>
</dbReference>
<sequence length="635" mass="68719">MTRLECLPIALLTLILAGCGQESDSPPVDGRDFDGVSYSEPAPYSGKVIDGYLTHARVWLDMDGDSQYTPGPLEIELENGNIAVLESGEPTTVSGQGGEFSLDVTELDLEPEVGPDLDPGDYPLYAVALPGKTLEQTWRGDVPVTRAFIMSAAPGVRNITPLTTLARYRSLFGLGSYLQTPEDLAGSLAGLNLVADYVLSGDERAHAYARALARFMASQIPDEYNAALAKAGSDGTERYLSKQAAYLLGISLVQNAPSVIAVVNEAAGGDYANVDVSSLSLPEVPLEYSDPVLLTHQRILAQPENDQNLPVSTSSLMVSSELFFDYSEAGQLLSVSAEGCLEPSMPELARLIEVNGRMYQLGSQWRPSVSLSPQSRIAYEAEGIDERLIFDWENRRIYFETSTTCHEHEGISAGSTELAGNPEVAYHWQQTEGAVGELVAEIPRSDGSILVRRLEPQPEPELAPDDFGGFTLVENGSRIASLELGGTEAACADLPATDTEVIALDHVVTDQIGYAFTGYEPQPANFVNLALEYDTRDLDGEGAGAPVSRLLRYGFLDPDLSGLANVDAGSGFQWAMYYQTTFDPANPDLIREAYLASYNGARECKREFEETPSSAYAKVEYSYQALSEYLLGLLD</sequence>
<comment type="caution">
    <text evidence="1">The sequence shown here is derived from an EMBL/GenBank/DDBJ whole genome shotgun (WGS) entry which is preliminary data.</text>
</comment>
<dbReference type="AlphaFoldDB" id="A0A366GZB3"/>
<name>A0A366GZB3_9GAMM</name>
<dbReference type="Proteomes" id="UP000252995">
    <property type="component" value="Unassembled WGS sequence"/>
</dbReference>
<evidence type="ECO:0008006" key="3">
    <source>
        <dbReference type="Google" id="ProtNLM"/>
    </source>
</evidence>